<dbReference type="PANTHER" id="PTHR24408:SF58">
    <property type="entry name" value="TRANSCRIPTION FACTOR (TFIIIA), PUTATIVE (AFU_ORTHOLOGUE AFUA_1G05150)-RELATED"/>
    <property type="match status" value="1"/>
</dbReference>
<keyword evidence="1" id="KW-0479">Metal-binding</keyword>
<evidence type="ECO:0000256" key="7">
    <source>
        <dbReference type="SAM" id="MobiDB-lite"/>
    </source>
</evidence>
<keyword evidence="10" id="KW-1185">Reference proteome</keyword>
<evidence type="ECO:0000256" key="6">
    <source>
        <dbReference type="PROSITE-ProRule" id="PRU00042"/>
    </source>
</evidence>
<evidence type="ECO:0000256" key="5">
    <source>
        <dbReference type="ARBA" id="ARBA00023172"/>
    </source>
</evidence>
<dbReference type="OrthoDB" id="5990091at2759"/>
<feature type="domain" description="C2H2-type" evidence="8">
    <location>
        <begin position="931"/>
        <end position="958"/>
    </location>
</feature>
<keyword evidence="4" id="KW-0862">Zinc</keyword>
<evidence type="ECO:0000256" key="2">
    <source>
        <dbReference type="ARBA" id="ARBA00022737"/>
    </source>
</evidence>
<dbReference type="Gene3D" id="1.10.443.10">
    <property type="entry name" value="Intergrase catalytic core"/>
    <property type="match status" value="1"/>
</dbReference>
<comment type="caution">
    <text evidence="9">The sequence shown here is derived from an EMBL/GenBank/DDBJ whole genome shotgun (WGS) entry which is preliminary data.</text>
</comment>
<feature type="compositionally biased region" description="Pro residues" evidence="7">
    <location>
        <begin position="149"/>
        <end position="184"/>
    </location>
</feature>
<dbReference type="AlphaFoldDB" id="A0A8S4QA84"/>
<gene>
    <name evidence="9" type="ORF">OFUS_LOCUS26818</name>
</gene>
<feature type="compositionally biased region" description="Acidic residues" evidence="7">
    <location>
        <begin position="794"/>
        <end position="803"/>
    </location>
</feature>
<feature type="domain" description="C2H2-type" evidence="8">
    <location>
        <begin position="959"/>
        <end position="983"/>
    </location>
</feature>
<dbReference type="GO" id="GO:0000981">
    <property type="term" value="F:DNA-binding transcription factor activity, RNA polymerase II-specific"/>
    <property type="evidence" value="ECO:0007669"/>
    <property type="project" value="TreeGrafter"/>
</dbReference>
<feature type="compositionally biased region" description="Acidic residues" evidence="7">
    <location>
        <begin position="896"/>
        <end position="916"/>
    </location>
</feature>
<dbReference type="SMART" id="SM00355">
    <property type="entry name" value="ZnF_C2H2"/>
    <property type="match status" value="3"/>
</dbReference>
<evidence type="ECO:0000256" key="1">
    <source>
        <dbReference type="ARBA" id="ARBA00022723"/>
    </source>
</evidence>
<dbReference type="GO" id="GO:0015074">
    <property type="term" value="P:DNA integration"/>
    <property type="evidence" value="ECO:0007669"/>
    <property type="project" value="InterPro"/>
</dbReference>
<dbReference type="Gene3D" id="3.30.160.60">
    <property type="entry name" value="Classic Zinc Finger"/>
    <property type="match status" value="1"/>
</dbReference>
<dbReference type="SUPFAM" id="SSF57667">
    <property type="entry name" value="beta-beta-alpha zinc fingers"/>
    <property type="match status" value="1"/>
</dbReference>
<feature type="region of interest" description="Disordered" evidence="7">
    <location>
        <begin position="134"/>
        <end position="184"/>
    </location>
</feature>
<feature type="region of interest" description="Disordered" evidence="7">
    <location>
        <begin position="780"/>
        <end position="853"/>
    </location>
</feature>
<evidence type="ECO:0000256" key="3">
    <source>
        <dbReference type="ARBA" id="ARBA00022771"/>
    </source>
</evidence>
<dbReference type="InterPro" id="IPR013087">
    <property type="entry name" value="Znf_C2H2_type"/>
</dbReference>
<accession>A0A8S4QA84</accession>
<organism evidence="9 10">
    <name type="scientific">Owenia fusiformis</name>
    <name type="common">Polychaete worm</name>
    <dbReference type="NCBI Taxonomy" id="6347"/>
    <lineage>
        <taxon>Eukaryota</taxon>
        <taxon>Metazoa</taxon>
        <taxon>Spiralia</taxon>
        <taxon>Lophotrochozoa</taxon>
        <taxon>Annelida</taxon>
        <taxon>Polychaeta</taxon>
        <taxon>Sedentaria</taxon>
        <taxon>Canalipalpata</taxon>
        <taxon>Sabellida</taxon>
        <taxon>Oweniida</taxon>
        <taxon>Oweniidae</taxon>
        <taxon>Owenia</taxon>
    </lineage>
</organism>
<keyword evidence="2" id="KW-0677">Repeat</keyword>
<proteinExistence type="predicted"/>
<dbReference type="InterPro" id="IPR011010">
    <property type="entry name" value="DNA_brk_join_enz"/>
</dbReference>
<evidence type="ECO:0000313" key="10">
    <source>
        <dbReference type="Proteomes" id="UP000749559"/>
    </source>
</evidence>
<evidence type="ECO:0000259" key="8">
    <source>
        <dbReference type="PROSITE" id="PS50157"/>
    </source>
</evidence>
<protein>
    <recommendedName>
        <fullName evidence="8">C2H2-type domain-containing protein</fullName>
    </recommendedName>
</protein>
<dbReference type="EMBL" id="CAIIXF020000319">
    <property type="protein sequence ID" value="CAH1803207.1"/>
    <property type="molecule type" value="Genomic_DNA"/>
</dbReference>
<feature type="region of interest" description="Disordered" evidence="7">
    <location>
        <begin position="871"/>
        <end position="928"/>
    </location>
</feature>
<dbReference type="PROSITE" id="PS00028">
    <property type="entry name" value="ZINC_FINGER_C2H2_1"/>
    <property type="match status" value="2"/>
</dbReference>
<dbReference type="SUPFAM" id="SSF56349">
    <property type="entry name" value="DNA breaking-rejoining enzymes"/>
    <property type="match status" value="1"/>
</dbReference>
<evidence type="ECO:0000313" key="9">
    <source>
        <dbReference type="EMBL" id="CAH1803207.1"/>
    </source>
</evidence>
<sequence>MAKCLICTKVLAEGQIMICHSCIDVIEEKRKEKRKHRTYAEVVCPPAIELCGDVIACEPETSEELNQAVAKEASEKWDDGTPGTILSPTHGSFRYKKTILKTNLYFLTHNHENEHEARSTEPITLEPVTAVDEATHEAPAHRPATRPAQPAPRPATRPAQPAPRPATRPAQPARPTPIPTPIPAPNTVEICEVRFLGSILVSEGQENVAIDNVMADREAKAVFKTWNSVLTVTSAGVIKLEKCTSDEDNDTLSFKAQEVVFIHHPIHEKLFAMKVGPRVYCFDADLTAQDIIEVIDATVAKTKEETENIAPKPTQIRRKHTCPTCFKKIRYLKKHFEQTHMKDPEYKIPENYKNDFAHEYTRQRKTSANVRKYQYKQCQSCGKSVQRLDKHKCTKDVTIKSATNNFNENLNMFVKWLISPSGGNKSEESAKRAAQNVRFIEDLHAGVGGYNPLDSNLLNEKFIEPALSGKFPQIKQASTIKSYLERLQTYHQYLLLCKKSIDFAQFELFKKQNRLWCNSMNVRSKKRKLENQSNDAENLPTKDDIVKYYASQYVKDTKALFGKAKVNIKEMYMMRNYIMTVISISNACRAGPIVNLECRHVRVADRVGDCYVYHVMEGQKTFKSKGAAQLALDTVVHHQILKYMRHKESLFGDSGKYVFSNMKGKRDTKISASSLARAIQAQLLAAIGYSKKASCTVFRKFAVSIMCSLYPGQDDRQRLADFMKHSVRVQKEVYEVSDQTNNAAKVHDLMANVLNNSIQEEPGEGIEIQEMPEDEPEGLILEDDVDQPPTSIHDDDEESEEDSLFIPPAPDSPNHDSPQPRKRQPERLSVFTPPAPSPPNPDSSSRQRKPKSFSDVIHQNQLDNLDFIAKLKLPNPPTHEPRSLRKRKKKIPKYEEDSEWEKSEEEEVEEEEEEREQENFPNKKRKSAKAFRCDECHKTWESAWLLKRHKAVHQDNALFTCQRCMAQYKHLDSLKRHKKTAKH</sequence>
<dbReference type="CDD" id="cd00934">
    <property type="entry name" value="PTB"/>
    <property type="match status" value="1"/>
</dbReference>
<dbReference type="PANTHER" id="PTHR24408">
    <property type="entry name" value="ZINC FINGER PROTEIN"/>
    <property type="match status" value="1"/>
</dbReference>
<name>A0A8S4QA84_OWEFU</name>
<dbReference type="GO" id="GO:0008270">
    <property type="term" value="F:zinc ion binding"/>
    <property type="evidence" value="ECO:0007669"/>
    <property type="project" value="UniProtKB-KW"/>
</dbReference>
<dbReference type="PROSITE" id="PS50157">
    <property type="entry name" value="ZINC_FINGER_C2H2_2"/>
    <property type="match status" value="2"/>
</dbReference>
<dbReference type="GO" id="GO:0043565">
    <property type="term" value="F:sequence-specific DNA binding"/>
    <property type="evidence" value="ECO:0007669"/>
    <property type="project" value="TreeGrafter"/>
</dbReference>
<dbReference type="InterPro" id="IPR036236">
    <property type="entry name" value="Znf_C2H2_sf"/>
</dbReference>
<dbReference type="InterPro" id="IPR013762">
    <property type="entry name" value="Integrase-like_cat_sf"/>
</dbReference>
<dbReference type="GO" id="GO:0006310">
    <property type="term" value="P:DNA recombination"/>
    <property type="evidence" value="ECO:0007669"/>
    <property type="project" value="UniProtKB-KW"/>
</dbReference>
<keyword evidence="3 6" id="KW-0863">Zinc-finger</keyword>
<reference evidence="9" key="1">
    <citation type="submission" date="2022-03" db="EMBL/GenBank/DDBJ databases">
        <authorList>
            <person name="Martin C."/>
        </authorList>
    </citation>
    <scope>NUCLEOTIDE SEQUENCE</scope>
</reference>
<keyword evidence="5" id="KW-0233">DNA recombination</keyword>
<dbReference type="GO" id="GO:0005634">
    <property type="term" value="C:nucleus"/>
    <property type="evidence" value="ECO:0007669"/>
    <property type="project" value="TreeGrafter"/>
</dbReference>
<dbReference type="Proteomes" id="UP000749559">
    <property type="component" value="Unassembled WGS sequence"/>
</dbReference>
<evidence type="ECO:0000256" key="4">
    <source>
        <dbReference type="ARBA" id="ARBA00022833"/>
    </source>
</evidence>